<keyword evidence="3" id="KW-1185">Reference proteome</keyword>
<evidence type="ECO:0000313" key="2">
    <source>
        <dbReference type="EMBL" id="NLR17967.1"/>
    </source>
</evidence>
<reference evidence="2 3" key="1">
    <citation type="submission" date="2020-04" db="EMBL/GenBank/DDBJ databases">
        <title>A novel species of genus Lactobacillus that was isolated from fermented food Zha-chili.</title>
        <authorList>
            <person name="Zhang Z."/>
        </authorList>
    </citation>
    <scope>NUCLEOTIDE SEQUENCE [LARGE SCALE GENOMIC DNA]</scope>
    <source>
        <strain evidence="3">HBUAS51383</strain>
    </source>
</reference>
<keyword evidence="1" id="KW-0732">Signal</keyword>
<evidence type="ECO:0008006" key="4">
    <source>
        <dbReference type="Google" id="ProtNLM"/>
    </source>
</evidence>
<name>A0ABX1KVL3_9LACO</name>
<organism evidence="2 3">
    <name type="scientific">Secundilactobacillus angelensis</name>
    <dbReference type="NCBI Taxonomy" id="2722706"/>
    <lineage>
        <taxon>Bacteria</taxon>
        <taxon>Bacillati</taxon>
        <taxon>Bacillota</taxon>
        <taxon>Bacilli</taxon>
        <taxon>Lactobacillales</taxon>
        <taxon>Lactobacillaceae</taxon>
        <taxon>Secundilactobacillus</taxon>
    </lineage>
</organism>
<evidence type="ECO:0000313" key="3">
    <source>
        <dbReference type="Proteomes" id="UP000763447"/>
    </source>
</evidence>
<sequence>MKLQFKRYILVGLVAVATLLGFNALSTTASAHTKYTTTPTSLRGTWFSKSSGGDSNKLKITKYTFSVYYYHNGKKSDSTWTLSGKKSPSSYSRLNYTKKSKSGYYSIVIKGGDQGWPLKRTTHHGKATLVTWGWDPIHQKTDHSYFYKK</sequence>
<dbReference type="Proteomes" id="UP000763447">
    <property type="component" value="Unassembled WGS sequence"/>
</dbReference>
<evidence type="ECO:0000256" key="1">
    <source>
        <dbReference type="SAM" id="SignalP"/>
    </source>
</evidence>
<dbReference type="RefSeq" id="WP_168924583.1">
    <property type="nucleotide sequence ID" value="NZ_JAAXLJ010000004.1"/>
</dbReference>
<gene>
    <name evidence="2" type="ORF">HC026_03405</name>
</gene>
<dbReference type="EMBL" id="JAAXLJ010000004">
    <property type="protein sequence ID" value="NLR17967.1"/>
    <property type="molecule type" value="Genomic_DNA"/>
</dbReference>
<comment type="caution">
    <text evidence="2">The sequence shown here is derived from an EMBL/GenBank/DDBJ whole genome shotgun (WGS) entry which is preliminary data.</text>
</comment>
<accession>A0ABX1KVL3</accession>
<feature type="signal peptide" evidence="1">
    <location>
        <begin position="1"/>
        <end position="31"/>
    </location>
</feature>
<proteinExistence type="predicted"/>
<protein>
    <recommendedName>
        <fullName evidence="4">Extracellular protein</fullName>
    </recommendedName>
</protein>
<feature type="chain" id="PRO_5046561170" description="Extracellular protein" evidence="1">
    <location>
        <begin position="32"/>
        <end position="149"/>
    </location>
</feature>